<gene>
    <name evidence="1" type="ORF">PIB30_068459</name>
</gene>
<dbReference type="Proteomes" id="UP001341840">
    <property type="component" value="Unassembled WGS sequence"/>
</dbReference>
<evidence type="ECO:0008006" key="3">
    <source>
        <dbReference type="Google" id="ProtNLM"/>
    </source>
</evidence>
<accession>A0ABU6WR75</accession>
<keyword evidence="2" id="KW-1185">Reference proteome</keyword>
<proteinExistence type="predicted"/>
<reference evidence="1 2" key="1">
    <citation type="journal article" date="2023" name="Plants (Basel)">
        <title>Bridging the Gap: Combining Genomics and Transcriptomics Approaches to Understand Stylosanthes scabra, an Orphan Legume from the Brazilian Caatinga.</title>
        <authorList>
            <person name="Ferreira-Neto J.R.C."/>
            <person name="da Silva M.D."/>
            <person name="Binneck E."/>
            <person name="de Melo N.F."/>
            <person name="da Silva R.H."/>
            <person name="de Melo A.L.T.M."/>
            <person name="Pandolfi V."/>
            <person name="Bustamante F.O."/>
            <person name="Brasileiro-Vidal A.C."/>
            <person name="Benko-Iseppon A.M."/>
        </authorList>
    </citation>
    <scope>NUCLEOTIDE SEQUENCE [LARGE SCALE GENOMIC DNA]</scope>
    <source>
        <tissue evidence="1">Leaves</tissue>
    </source>
</reference>
<comment type="caution">
    <text evidence="1">The sequence shown here is derived from an EMBL/GenBank/DDBJ whole genome shotgun (WGS) entry which is preliminary data.</text>
</comment>
<dbReference type="EMBL" id="JASCZI010181977">
    <property type="protein sequence ID" value="MED6186618.1"/>
    <property type="molecule type" value="Genomic_DNA"/>
</dbReference>
<protein>
    <recommendedName>
        <fullName evidence="3">DUF295 domain-containing protein</fullName>
    </recommendedName>
</protein>
<organism evidence="1 2">
    <name type="scientific">Stylosanthes scabra</name>
    <dbReference type="NCBI Taxonomy" id="79078"/>
    <lineage>
        <taxon>Eukaryota</taxon>
        <taxon>Viridiplantae</taxon>
        <taxon>Streptophyta</taxon>
        <taxon>Embryophyta</taxon>
        <taxon>Tracheophyta</taxon>
        <taxon>Spermatophyta</taxon>
        <taxon>Magnoliopsida</taxon>
        <taxon>eudicotyledons</taxon>
        <taxon>Gunneridae</taxon>
        <taxon>Pentapetalae</taxon>
        <taxon>rosids</taxon>
        <taxon>fabids</taxon>
        <taxon>Fabales</taxon>
        <taxon>Fabaceae</taxon>
        <taxon>Papilionoideae</taxon>
        <taxon>50 kb inversion clade</taxon>
        <taxon>dalbergioids sensu lato</taxon>
        <taxon>Dalbergieae</taxon>
        <taxon>Pterocarpus clade</taxon>
        <taxon>Stylosanthes</taxon>
    </lineage>
</organism>
<sequence>MPEEEEEKEIRYVCFKTPDKVYGINLCDLLLPAKEEDAVVMSWDSLPPIPAAFKADLPAFYTSLVEVDSNFYLFGGFRLPQRGGSRNGSASLKVFQLELEEGKDESQKRLTCKGSSSIPKPPQPFGKLLSKCIEIRGDFYFIVFNCVVLVRAPTFSWVLRSSTWKLESLPTPPCLCIDDDDLVGTQYFVFEGKIYLQTIYAGKEESCASSGEAEKVLFVSHVARILKRG</sequence>
<evidence type="ECO:0000313" key="2">
    <source>
        <dbReference type="Proteomes" id="UP001341840"/>
    </source>
</evidence>
<name>A0ABU6WR75_9FABA</name>
<evidence type="ECO:0000313" key="1">
    <source>
        <dbReference type="EMBL" id="MED6186618.1"/>
    </source>
</evidence>